<evidence type="ECO:0000313" key="3">
    <source>
        <dbReference type="Proteomes" id="UP000197535"/>
    </source>
</evidence>
<reference evidence="2 3" key="1">
    <citation type="submission" date="2016-02" db="EMBL/GenBank/DDBJ databases">
        <authorList>
            <person name="Wen L."/>
            <person name="He K."/>
            <person name="Yang H."/>
        </authorList>
    </citation>
    <scope>NUCLEOTIDE SEQUENCE [LARGE SCALE GENOMIC DNA]</scope>
    <source>
        <strain evidence="2 3">TSA40</strain>
    </source>
</reference>
<proteinExistence type="predicted"/>
<accession>A0A254TJK1</accession>
<dbReference type="Pfam" id="PF09900">
    <property type="entry name" value="DUF2127"/>
    <property type="match status" value="1"/>
</dbReference>
<feature type="transmembrane region" description="Helical" evidence="1">
    <location>
        <begin position="21"/>
        <end position="44"/>
    </location>
</feature>
<keyword evidence="1" id="KW-1133">Transmembrane helix</keyword>
<comment type="caution">
    <text evidence="2">The sequence shown here is derived from an EMBL/GenBank/DDBJ whole genome shotgun (WGS) entry which is preliminary data.</text>
</comment>
<evidence type="ECO:0000313" key="2">
    <source>
        <dbReference type="EMBL" id="OWW22685.1"/>
    </source>
</evidence>
<organism evidence="2 3">
    <name type="scientific">Noviherbaspirillum denitrificans</name>
    <dbReference type="NCBI Taxonomy" id="1968433"/>
    <lineage>
        <taxon>Bacteria</taxon>
        <taxon>Pseudomonadati</taxon>
        <taxon>Pseudomonadota</taxon>
        <taxon>Betaproteobacteria</taxon>
        <taxon>Burkholderiales</taxon>
        <taxon>Oxalobacteraceae</taxon>
        <taxon>Noviherbaspirillum</taxon>
    </lineage>
</organism>
<evidence type="ECO:0008006" key="4">
    <source>
        <dbReference type="Google" id="ProtNLM"/>
    </source>
</evidence>
<keyword evidence="1" id="KW-0812">Transmembrane</keyword>
<feature type="transmembrane region" description="Helical" evidence="1">
    <location>
        <begin position="140"/>
        <end position="160"/>
    </location>
</feature>
<gene>
    <name evidence="2" type="ORF">AYR66_27475</name>
</gene>
<sequence>MSDSKPIHTVTPSHPVATRRALHVIAVFEAIKGLAALAAVVGLVDLMHHDVRHLAIELIGHFHLNPDARFPSVLLHYADLLPGADLHSLYLMAAAYITVRLLEGYGLWNDYAWGEWLGALSGGIYIPFEFRHLFRDPSLINGLVLTGNILLVIFLTAQLWRRHQSANH</sequence>
<name>A0A254TJK1_9BURK</name>
<keyword evidence="1" id="KW-0472">Membrane</keyword>
<dbReference type="RefSeq" id="WP_088709498.1">
    <property type="nucleotide sequence ID" value="NZ_LSTO01000001.1"/>
</dbReference>
<protein>
    <recommendedName>
        <fullName evidence="4">DUF2127 domain-containing protein</fullName>
    </recommendedName>
</protein>
<dbReference type="Proteomes" id="UP000197535">
    <property type="component" value="Unassembled WGS sequence"/>
</dbReference>
<evidence type="ECO:0000256" key="1">
    <source>
        <dbReference type="SAM" id="Phobius"/>
    </source>
</evidence>
<dbReference type="AlphaFoldDB" id="A0A254TJK1"/>
<dbReference type="InterPro" id="IPR021125">
    <property type="entry name" value="DUF2127"/>
</dbReference>
<dbReference type="OrthoDB" id="121772at2"/>
<keyword evidence="3" id="KW-1185">Reference proteome</keyword>
<dbReference type="EMBL" id="LSTO01000001">
    <property type="protein sequence ID" value="OWW22685.1"/>
    <property type="molecule type" value="Genomic_DNA"/>
</dbReference>